<dbReference type="EMBL" id="JASPKY010000607">
    <property type="protein sequence ID" value="KAK9688089.1"/>
    <property type="molecule type" value="Genomic_DNA"/>
</dbReference>
<feature type="non-terminal residue" evidence="1">
    <location>
        <position position="69"/>
    </location>
</feature>
<gene>
    <name evidence="1" type="ORF">QE152_g35793</name>
</gene>
<name>A0AAW1IEZ7_POPJA</name>
<reference evidence="1 2" key="1">
    <citation type="journal article" date="2024" name="BMC Genomics">
        <title>De novo assembly and annotation of Popillia japonica's genome with initial clues to its potential as an invasive pest.</title>
        <authorList>
            <person name="Cucini C."/>
            <person name="Boschi S."/>
            <person name="Funari R."/>
            <person name="Cardaioli E."/>
            <person name="Iannotti N."/>
            <person name="Marturano G."/>
            <person name="Paoli F."/>
            <person name="Bruttini M."/>
            <person name="Carapelli A."/>
            <person name="Frati F."/>
            <person name="Nardi F."/>
        </authorList>
    </citation>
    <scope>NUCLEOTIDE SEQUENCE [LARGE SCALE GENOMIC DNA]</scope>
    <source>
        <strain evidence="1">DMR45628</strain>
    </source>
</reference>
<keyword evidence="2" id="KW-1185">Reference proteome</keyword>
<dbReference type="Proteomes" id="UP001458880">
    <property type="component" value="Unassembled WGS sequence"/>
</dbReference>
<evidence type="ECO:0000313" key="2">
    <source>
        <dbReference type="Proteomes" id="UP001458880"/>
    </source>
</evidence>
<protein>
    <submittedName>
        <fullName evidence="1">Uncharacterized protein</fullName>
    </submittedName>
</protein>
<proteinExistence type="predicted"/>
<accession>A0AAW1IEZ7</accession>
<organism evidence="1 2">
    <name type="scientific">Popillia japonica</name>
    <name type="common">Japanese beetle</name>
    <dbReference type="NCBI Taxonomy" id="7064"/>
    <lineage>
        <taxon>Eukaryota</taxon>
        <taxon>Metazoa</taxon>
        <taxon>Ecdysozoa</taxon>
        <taxon>Arthropoda</taxon>
        <taxon>Hexapoda</taxon>
        <taxon>Insecta</taxon>
        <taxon>Pterygota</taxon>
        <taxon>Neoptera</taxon>
        <taxon>Endopterygota</taxon>
        <taxon>Coleoptera</taxon>
        <taxon>Polyphaga</taxon>
        <taxon>Scarabaeiformia</taxon>
        <taxon>Scarabaeidae</taxon>
        <taxon>Rutelinae</taxon>
        <taxon>Popillia</taxon>
    </lineage>
</organism>
<dbReference type="AlphaFoldDB" id="A0AAW1IEZ7"/>
<comment type="caution">
    <text evidence="1">The sequence shown here is derived from an EMBL/GenBank/DDBJ whole genome shotgun (WGS) entry which is preliminary data.</text>
</comment>
<sequence>MESSHLLIGIYFSPLKHIVRRITAYCELGMLCSVVLQISPDRNTLLLMQTGNTPPEYKIQGQVDMERDE</sequence>
<evidence type="ECO:0000313" key="1">
    <source>
        <dbReference type="EMBL" id="KAK9688089.1"/>
    </source>
</evidence>